<dbReference type="Proteomes" id="UP000239549">
    <property type="component" value="Unassembled WGS sequence"/>
</dbReference>
<dbReference type="Pfam" id="PF03358">
    <property type="entry name" value="FMN_red"/>
    <property type="match status" value="1"/>
</dbReference>
<dbReference type="GO" id="GO:0016491">
    <property type="term" value="F:oxidoreductase activity"/>
    <property type="evidence" value="ECO:0007669"/>
    <property type="project" value="InterPro"/>
</dbReference>
<dbReference type="InterPro" id="IPR029039">
    <property type="entry name" value="Flavoprotein-like_sf"/>
</dbReference>
<organism evidence="4 5">
    <name type="scientific">Desulfocucumis palustris</name>
    <dbReference type="NCBI Taxonomy" id="1898651"/>
    <lineage>
        <taxon>Bacteria</taxon>
        <taxon>Bacillati</taxon>
        <taxon>Bacillota</taxon>
        <taxon>Clostridia</taxon>
        <taxon>Eubacteriales</taxon>
        <taxon>Desulfocucumaceae</taxon>
        <taxon>Desulfocucumis</taxon>
    </lineage>
</organism>
<dbReference type="PANTHER" id="PTHR43278:SF2">
    <property type="entry name" value="IRON-SULFUR FLAVOPROTEIN"/>
    <property type="match status" value="1"/>
</dbReference>
<dbReference type="RefSeq" id="WP_104372782.1">
    <property type="nucleotide sequence ID" value="NZ_BFAV01000141.1"/>
</dbReference>
<feature type="domain" description="NADPH-dependent FMN reductase-like" evidence="3">
    <location>
        <begin position="5"/>
        <end position="113"/>
    </location>
</feature>
<protein>
    <submittedName>
        <fullName evidence="4">Iron-sulfur flavoprotein</fullName>
    </submittedName>
</protein>
<reference evidence="5" key="1">
    <citation type="submission" date="2018-02" db="EMBL/GenBank/DDBJ databases">
        <title>Genome sequence of Desulfocucumis palustris strain NAW-5.</title>
        <authorList>
            <person name="Watanabe M."/>
            <person name="Kojima H."/>
            <person name="Fukui M."/>
        </authorList>
    </citation>
    <scope>NUCLEOTIDE SEQUENCE [LARGE SCALE GENOMIC DNA]</scope>
    <source>
        <strain evidence="5">NAW-5</strain>
    </source>
</reference>
<evidence type="ECO:0000256" key="2">
    <source>
        <dbReference type="ARBA" id="ARBA00022643"/>
    </source>
</evidence>
<keyword evidence="2" id="KW-0288">FMN</keyword>
<gene>
    <name evidence="4" type="ORF">DCCM_3675</name>
</gene>
<dbReference type="InterPro" id="IPR005025">
    <property type="entry name" value="FMN_Rdtase-like_dom"/>
</dbReference>
<dbReference type="PANTHER" id="PTHR43278">
    <property type="entry name" value="NAD(P)H-DEPENDENT FMN-CONTAINING OXIDOREDUCTASE YWQN-RELATED"/>
    <property type="match status" value="1"/>
</dbReference>
<dbReference type="SUPFAM" id="SSF52218">
    <property type="entry name" value="Flavoproteins"/>
    <property type="match status" value="1"/>
</dbReference>
<dbReference type="OrthoDB" id="9805976at2"/>
<name>A0A2L2XJV8_9FIRM</name>
<proteinExistence type="predicted"/>
<dbReference type="Gene3D" id="3.40.50.360">
    <property type="match status" value="1"/>
</dbReference>
<keyword evidence="5" id="KW-1185">Reference proteome</keyword>
<evidence type="ECO:0000313" key="5">
    <source>
        <dbReference type="Proteomes" id="UP000239549"/>
    </source>
</evidence>
<evidence type="ECO:0000259" key="3">
    <source>
        <dbReference type="Pfam" id="PF03358"/>
    </source>
</evidence>
<evidence type="ECO:0000313" key="4">
    <source>
        <dbReference type="EMBL" id="GBF34556.1"/>
    </source>
</evidence>
<comment type="caution">
    <text evidence="4">The sequence shown here is derived from an EMBL/GenBank/DDBJ whole genome shotgun (WGS) entry which is preliminary data.</text>
</comment>
<keyword evidence="1" id="KW-0285">Flavoprotein</keyword>
<evidence type="ECO:0000256" key="1">
    <source>
        <dbReference type="ARBA" id="ARBA00022630"/>
    </source>
</evidence>
<dbReference type="AlphaFoldDB" id="A0A2L2XJV8"/>
<dbReference type="EMBL" id="BFAV01000141">
    <property type="protein sequence ID" value="GBF34556.1"/>
    <property type="molecule type" value="Genomic_DNA"/>
</dbReference>
<sequence>MGDIKCLGLSCSPRATGNTTVLLERALAGASSAGAATELVRLADYSVSPCRACDGCFNNGLCVIKDGAGDIFDKIIKADRIILAAPIFSMGMNAQAKSLVDRSQRFWASRYILGQPVIKDPHLRPARGGIYISAAGTDLKGVFDGAIRVARYFFKMLDIGWNGSFCYPLTDKIGDIYNNPAALEEVYRAGKRLARAGNDPS</sequence>
<dbReference type="InterPro" id="IPR051796">
    <property type="entry name" value="ISF_SsuE-like"/>
</dbReference>
<accession>A0A2L2XJV8</accession>